<proteinExistence type="predicted"/>
<keyword evidence="1" id="KW-1133">Transmembrane helix</keyword>
<reference evidence="2 3" key="1">
    <citation type="submission" date="2016-10" db="EMBL/GenBank/DDBJ databases">
        <authorList>
            <person name="de Groot N.N."/>
        </authorList>
    </citation>
    <scope>NUCLEOTIDE SEQUENCE [LARGE SCALE GENOMIC DNA]</scope>
    <source>
        <strain evidence="2 3">DSM 29619</strain>
    </source>
</reference>
<accession>A0A1I1K6I0</accession>
<name>A0A1I1K6I0_9RHOB</name>
<organism evidence="2 3">
    <name type="scientific">Pseudooceanicola nitratireducens</name>
    <dbReference type="NCBI Taxonomy" id="517719"/>
    <lineage>
        <taxon>Bacteria</taxon>
        <taxon>Pseudomonadati</taxon>
        <taxon>Pseudomonadota</taxon>
        <taxon>Alphaproteobacteria</taxon>
        <taxon>Rhodobacterales</taxon>
        <taxon>Paracoccaceae</taxon>
        <taxon>Pseudooceanicola</taxon>
    </lineage>
</organism>
<keyword evidence="1" id="KW-0472">Membrane</keyword>
<dbReference type="AlphaFoldDB" id="A0A1I1K6I0"/>
<sequence>MKTLSGMIGPILFGVAVICAYFFHATYYRWRGCFDATGRCFDPQAGVVYHQQAGLVWGVLFCVAIVGAIGGSRLFRNRT</sequence>
<dbReference type="RefSeq" id="WP_139199536.1">
    <property type="nucleotide sequence ID" value="NZ_FNZG01000003.1"/>
</dbReference>
<protein>
    <submittedName>
        <fullName evidence="2">Uncharacterized protein</fullName>
    </submittedName>
</protein>
<evidence type="ECO:0000256" key="1">
    <source>
        <dbReference type="SAM" id="Phobius"/>
    </source>
</evidence>
<feature type="transmembrane region" description="Helical" evidence="1">
    <location>
        <begin position="55"/>
        <end position="75"/>
    </location>
</feature>
<evidence type="ECO:0000313" key="3">
    <source>
        <dbReference type="Proteomes" id="UP000231644"/>
    </source>
</evidence>
<evidence type="ECO:0000313" key="2">
    <source>
        <dbReference type="EMBL" id="SFC53653.1"/>
    </source>
</evidence>
<feature type="transmembrane region" description="Helical" evidence="1">
    <location>
        <begin position="7"/>
        <end position="27"/>
    </location>
</feature>
<keyword evidence="1" id="KW-0812">Transmembrane</keyword>
<dbReference type="OrthoDB" id="7872096at2"/>
<dbReference type="EMBL" id="FOLX01000001">
    <property type="protein sequence ID" value="SFC53653.1"/>
    <property type="molecule type" value="Genomic_DNA"/>
</dbReference>
<gene>
    <name evidence="2" type="ORF">SAMN05421762_1260</name>
</gene>
<dbReference type="Proteomes" id="UP000231644">
    <property type="component" value="Unassembled WGS sequence"/>
</dbReference>
<keyword evidence="3" id="KW-1185">Reference proteome</keyword>